<feature type="region of interest" description="Disordered" evidence="6">
    <location>
        <begin position="691"/>
        <end position="749"/>
    </location>
</feature>
<evidence type="ECO:0000259" key="7">
    <source>
        <dbReference type="PROSITE" id="PS50103"/>
    </source>
</evidence>
<accession>A0AAV8YYG3</accession>
<evidence type="ECO:0000256" key="6">
    <source>
        <dbReference type="SAM" id="MobiDB-lite"/>
    </source>
</evidence>
<dbReference type="InterPro" id="IPR036855">
    <property type="entry name" value="Znf_CCCH_sf"/>
</dbReference>
<protein>
    <recommendedName>
        <fullName evidence="7">C3H1-type domain-containing protein</fullName>
    </recommendedName>
</protein>
<evidence type="ECO:0000256" key="2">
    <source>
        <dbReference type="ARBA" id="ARBA00022737"/>
    </source>
</evidence>
<evidence type="ECO:0000256" key="4">
    <source>
        <dbReference type="ARBA" id="ARBA00022833"/>
    </source>
</evidence>
<feature type="compositionally biased region" description="Basic and acidic residues" evidence="6">
    <location>
        <begin position="197"/>
        <end position="208"/>
    </location>
</feature>
<feature type="compositionally biased region" description="Gly residues" evidence="6">
    <location>
        <begin position="1060"/>
        <end position="1070"/>
    </location>
</feature>
<feature type="region of interest" description="Disordered" evidence="6">
    <location>
        <begin position="1058"/>
        <end position="1113"/>
    </location>
</feature>
<feature type="compositionally biased region" description="Basic and acidic residues" evidence="6">
    <location>
        <begin position="140"/>
        <end position="159"/>
    </location>
</feature>
<dbReference type="SUPFAM" id="SSF90229">
    <property type="entry name" value="CCCH zinc finger"/>
    <property type="match status" value="2"/>
</dbReference>
<dbReference type="GO" id="GO:0003723">
    <property type="term" value="F:RNA binding"/>
    <property type="evidence" value="ECO:0007669"/>
    <property type="project" value="InterPro"/>
</dbReference>
<evidence type="ECO:0000313" key="9">
    <source>
        <dbReference type="Proteomes" id="UP001162162"/>
    </source>
</evidence>
<organism evidence="8 9">
    <name type="scientific">Aromia moschata</name>
    <dbReference type="NCBI Taxonomy" id="1265417"/>
    <lineage>
        <taxon>Eukaryota</taxon>
        <taxon>Metazoa</taxon>
        <taxon>Ecdysozoa</taxon>
        <taxon>Arthropoda</taxon>
        <taxon>Hexapoda</taxon>
        <taxon>Insecta</taxon>
        <taxon>Pterygota</taxon>
        <taxon>Neoptera</taxon>
        <taxon>Endopterygota</taxon>
        <taxon>Coleoptera</taxon>
        <taxon>Polyphaga</taxon>
        <taxon>Cucujiformia</taxon>
        <taxon>Chrysomeloidea</taxon>
        <taxon>Cerambycidae</taxon>
        <taxon>Cerambycinae</taxon>
        <taxon>Callichromatini</taxon>
        <taxon>Aromia</taxon>
    </lineage>
</organism>
<feature type="domain" description="C3H1-type" evidence="7">
    <location>
        <begin position="269"/>
        <end position="296"/>
    </location>
</feature>
<feature type="zinc finger region" description="C3H1-type" evidence="5">
    <location>
        <begin position="269"/>
        <end position="296"/>
    </location>
</feature>
<feature type="compositionally biased region" description="Basic and acidic residues" evidence="6">
    <location>
        <begin position="218"/>
        <end position="236"/>
    </location>
</feature>
<feature type="compositionally biased region" description="Acidic residues" evidence="6">
    <location>
        <begin position="12"/>
        <end position="27"/>
    </location>
</feature>
<feature type="compositionally biased region" description="Basic and acidic residues" evidence="6">
    <location>
        <begin position="759"/>
        <end position="773"/>
    </location>
</feature>
<evidence type="ECO:0000313" key="8">
    <source>
        <dbReference type="EMBL" id="KAJ8956089.1"/>
    </source>
</evidence>
<name>A0AAV8YYG3_9CUCU</name>
<gene>
    <name evidence="8" type="ORF">NQ318_016542</name>
</gene>
<dbReference type="InterPro" id="IPR045124">
    <property type="entry name" value="Su(sable)-like"/>
</dbReference>
<reference evidence="8" key="1">
    <citation type="journal article" date="2023" name="Insect Mol. Biol.">
        <title>Genome sequencing provides insights into the evolution of gene families encoding plant cell wall-degrading enzymes in longhorned beetles.</title>
        <authorList>
            <person name="Shin N.R."/>
            <person name="Okamura Y."/>
            <person name="Kirsch R."/>
            <person name="Pauchet Y."/>
        </authorList>
    </citation>
    <scope>NUCLEOTIDE SEQUENCE</scope>
    <source>
        <strain evidence="8">AMC_N1</strain>
    </source>
</reference>
<proteinExistence type="predicted"/>
<keyword evidence="4 5" id="KW-0862">Zinc</keyword>
<dbReference type="PROSITE" id="PS50103">
    <property type="entry name" value="ZF_C3H1"/>
    <property type="match status" value="3"/>
</dbReference>
<feature type="region of interest" description="Disordered" evidence="6">
    <location>
        <begin position="1"/>
        <end position="240"/>
    </location>
</feature>
<dbReference type="SMART" id="SM00356">
    <property type="entry name" value="ZnF_C3H1"/>
    <property type="match status" value="3"/>
</dbReference>
<feature type="compositionally biased region" description="Low complexity" evidence="6">
    <location>
        <begin position="1088"/>
        <end position="1106"/>
    </location>
</feature>
<dbReference type="PANTHER" id="PTHR13119">
    <property type="entry name" value="ZINC FINGER CCCH DOMAIN-CONTAINING PROTEI"/>
    <property type="match status" value="1"/>
</dbReference>
<dbReference type="Gene3D" id="4.10.1000.10">
    <property type="entry name" value="Zinc finger, CCCH-type"/>
    <property type="match status" value="1"/>
</dbReference>
<feature type="domain" description="C3H1-type" evidence="7">
    <location>
        <begin position="241"/>
        <end position="267"/>
    </location>
</feature>
<feature type="region of interest" description="Disordered" evidence="6">
    <location>
        <begin position="754"/>
        <end position="773"/>
    </location>
</feature>
<evidence type="ECO:0000256" key="3">
    <source>
        <dbReference type="ARBA" id="ARBA00022771"/>
    </source>
</evidence>
<dbReference type="GO" id="GO:0005634">
    <property type="term" value="C:nucleus"/>
    <property type="evidence" value="ECO:0007669"/>
    <property type="project" value="TreeGrafter"/>
</dbReference>
<feature type="non-terminal residue" evidence="8">
    <location>
        <position position="1"/>
    </location>
</feature>
<feature type="zinc finger region" description="C3H1-type" evidence="5">
    <location>
        <begin position="297"/>
        <end position="320"/>
    </location>
</feature>
<comment type="caution">
    <text evidence="8">The sequence shown here is derived from an EMBL/GenBank/DDBJ whole genome shotgun (WGS) entry which is preliminary data.</text>
</comment>
<keyword evidence="3 5" id="KW-0863">Zinc-finger</keyword>
<feature type="compositionally biased region" description="Basic and acidic residues" evidence="6">
    <location>
        <begin position="701"/>
        <end position="724"/>
    </location>
</feature>
<feature type="compositionally biased region" description="Basic and acidic residues" evidence="6">
    <location>
        <begin position="46"/>
        <end position="119"/>
    </location>
</feature>
<dbReference type="Proteomes" id="UP001162162">
    <property type="component" value="Unassembled WGS sequence"/>
</dbReference>
<dbReference type="GO" id="GO:0008270">
    <property type="term" value="F:zinc ion binding"/>
    <property type="evidence" value="ECO:0007669"/>
    <property type="project" value="UniProtKB-KW"/>
</dbReference>
<keyword evidence="9" id="KW-1185">Reference proteome</keyword>
<dbReference type="EMBL" id="JAPWTK010000033">
    <property type="protein sequence ID" value="KAJ8956089.1"/>
    <property type="molecule type" value="Genomic_DNA"/>
</dbReference>
<feature type="zinc finger region" description="C3H1-type" evidence="5">
    <location>
        <begin position="241"/>
        <end position="267"/>
    </location>
</feature>
<feature type="compositionally biased region" description="Basic and acidic residues" evidence="6">
    <location>
        <begin position="1"/>
        <end position="11"/>
    </location>
</feature>
<dbReference type="GO" id="GO:0045892">
    <property type="term" value="P:negative regulation of DNA-templated transcription"/>
    <property type="evidence" value="ECO:0007669"/>
    <property type="project" value="InterPro"/>
</dbReference>
<dbReference type="Pfam" id="PF14608">
    <property type="entry name" value="zf-CCCH_2"/>
    <property type="match status" value="3"/>
</dbReference>
<dbReference type="InterPro" id="IPR000571">
    <property type="entry name" value="Znf_CCCH"/>
</dbReference>
<feature type="compositionally biased region" description="Basic and acidic residues" evidence="6">
    <location>
        <begin position="171"/>
        <end position="183"/>
    </location>
</feature>
<evidence type="ECO:0000256" key="1">
    <source>
        <dbReference type="ARBA" id="ARBA00022723"/>
    </source>
</evidence>
<sequence>NTSKEESLKTEEEIEEGEIEDDDEEVPTEPQEPPKPEVAIQIPINKVEKSPIEKFDRDRPRERLERTDRRRHDEKGKKHMTEAEKSILHLRKREEMQRKKWEKFNRNKDPMADPLEKEAAAVSGGEDKEEEKRGKKRRKNEKERLKNKQRRLESPKSEIDENEMLNIRGGSPERRHEEKRERSPSLQSEESAESEYSSDRSRGDDRVRRRDGKKMSKKNRDREQHGRERNKNRRNDQQSLKDSQDVCVFYLQGKCQKNDCPYSHEAVPPMKLELCKFYLMDCCAKGDKCSYMHSEFPCKFYHTGLNCLQGDNCKFAHGKPLSEGLKQILFKHIETAPRDILGGFPRMSREEALNLINMTQIKLHEQHGGGGEGGTKSYCKESTMVNSWERMRSPLETAHHGGRIPIPRPQKTCLSPLKQFNYGQDQDMRIRNSNGDIDMRTLPPPITPLAQPALPIPTVLPSEASGELDLERYKREAGLLGSPSRQDLDIRSTSMLSYPITKDVDIRQQPLLPPTDIDIRQIPTFDDKSANNTSEVDTEDEQMLQIDTGEETNRLEMPTIPLDLPRTQRELFLRIQAQQKETIVESAEKERFEIDDNINWYSDDDDEDDNRLTIKVDNEDIKEKEEAPEPMEMAPPVPILSPPQIRPLEVVEKLGDLSKIDISAEVTRLLTSMSQSPNQFPFAKEKLEAAPVPTIPSTSVHDPRLARQDPRMSAEKPEVARLDPRLTASDPRQRQKQSSVEATPKPEKISIYEQGSIDRNAEESDTEFRSSMRSDVDLRNLQLPFKGMQNYTPAMEIDASINSHLPISWKVYTVEIPRPDYTGLKLSISDAEKTGDPRLRKIFRLSIEERDTPLSPKASPKASTATRVDPRLRKMEEAKVETSASGPMNFNQQLNMLQSSAFYQSLTSNQKLLLNQELSQRSDSNNSHDPVLNSLLSNLNIIPGVTLQPNPTLGTALSILSNVSKLSPILPQSQQSNIPVNPSILGQNPNLMNQMAQSIAQPGLLGAAPGIPNLPPDFPINFDPRNGGLLGNAPMPFGGFPGQDGPGNFNNFNEEFYPPEGGGGFHGGQGNVRDNRGFNRDRRRGRNFNRNNAGNRNFRNNRNNRANRTHSPP</sequence>
<keyword evidence="1 5" id="KW-0479">Metal-binding</keyword>
<evidence type="ECO:0000256" key="5">
    <source>
        <dbReference type="PROSITE-ProRule" id="PRU00723"/>
    </source>
</evidence>
<dbReference type="AlphaFoldDB" id="A0AAV8YYG3"/>
<dbReference type="PANTHER" id="PTHR13119:SF12">
    <property type="entry name" value="PROTEIN SUPPRESSOR OF SABLE"/>
    <property type="match status" value="1"/>
</dbReference>
<feature type="domain" description="C3H1-type" evidence="7">
    <location>
        <begin position="297"/>
        <end position="320"/>
    </location>
</feature>
<keyword evidence="2" id="KW-0677">Repeat</keyword>